<evidence type="ECO:0000313" key="2">
    <source>
        <dbReference type="EMBL" id="PRX96259.1"/>
    </source>
</evidence>
<dbReference type="AlphaFoldDB" id="A0A2T0PXK7"/>
<evidence type="ECO:0000313" key="3">
    <source>
        <dbReference type="Proteomes" id="UP000237846"/>
    </source>
</evidence>
<protein>
    <submittedName>
        <fullName evidence="2">Uncharacterized protein</fullName>
    </submittedName>
</protein>
<evidence type="ECO:0000256" key="1">
    <source>
        <dbReference type="SAM" id="MobiDB-lite"/>
    </source>
</evidence>
<organism evidence="2 3">
    <name type="scientific">Allonocardiopsis opalescens</name>
    <dbReference type="NCBI Taxonomy" id="1144618"/>
    <lineage>
        <taxon>Bacteria</taxon>
        <taxon>Bacillati</taxon>
        <taxon>Actinomycetota</taxon>
        <taxon>Actinomycetes</taxon>
        <taxon>Streptosporangiales</taxon>
        <taxon>Allonocardiopsis</taxon>
    </lineage>
</organism>
<gene>
    <name evidence="2" type="ORF">CLV72_108266</name>
</gene>
<name>A0A2T0PXK7_9ACTN</name>
<feature type="region of interest" description="Disordered" evidence="1">
    <location>
        <begin position="77"/>
        <end position="96"/>
    </location>
</feature>
<dbReference type="EMBL" id="PVZC01000008">
    <property type="protein sequence ID" value="PRX96259.1"/>
    <property type="molecule type" value="Genomic_DNA"/>
</dbReference>
<dbReference type="Proteomes" id="UP000237846">
    <property type="component" value="Unassembled WGS sequence"/>
</dbReference>
<dbReference type="RefSeq" id="WP_106251046.1">
    <property type="nucleotide sequence ID" value="NZ_PVZC01000008.1"/>
</dbReference>
<comment type="caution">
    <text evidence="2">The sequence shown here is derived from an EMBL/GenBank/DDBJ whole genome shotgun (WGS) entry which is preliminary data.</text>
</comment>
<dbReference type="OrthoDB" id="9792663at2"/>
<proteinExistence type="predicted"/>
<reference evidence="2 3" key="1">
    <citation type="submission" date="2018-03" db="EMBL/GenBank/DDBJ databases">
        <title>Genomic Encyclopedia of Archaeal and Bacterial Type Strains, Phase II (KMG-II): from individual species to whole genera.</title>
        <authorList>
            <person name="Goeker M."/>
        </authorList>
    </citation>
    <scope>NUCLEOTIDE SEQUENCE [LARGE SCALE GENOMIC DNA]</scope>
    <source>
        <strain evidence="2 3">DSM 45601</strain>
    </source>
</reference>
<accession>A0A2T0PXK7</accession>
<sequence>MPETHEYGTVGVDNAFVIADPHDPEGSPEPHLADVIYCDAARLPGGIEQWFQSVFDRFPGCLAAVVGGHGRGCVVQPRGGRPVRTPLPPPRPGVRTGDAWEILVSTLVRRSSPAPSDQ</sequence>
<keyword evidence="3" id="KW-1185">Reference proteome</keyword>